<protein>
    <submittedName>
        <fullName evidence="1">Squalene cyclase</fullName>
    </submittedName>
</protein>
<dbReference type="SUPFAM" id="SSF48239">
    <property type="entry name" value="Terpenoid cyclases/Protein prenyltransferases"/>
    <property type="match status" value="1"/>
</dbReference>
<dbReference type="AlphaFoldDB" id="A0A154IIL6"/>
<dbReference type="RefSeq" id="WP_062942274.1">
    <property type="nucleotide sequence ID" value="NZ_CP171844.1"/>
</dbReference>
<dbReference type="EMBL" id="LVYU01000093">
    <property type="protein sequence ID" value="KZB00437.1"/>
    <property type="molecule type" value="Genomic_DNA"/>
</dbReference>
<evidence type="ECO:0000313" key="1">
    <source>
        <dbReference type="EMBL" id="KZB00437.1"/>
    </source>
</evidence>
<proteinExistence type="predicted"/>
<dbReference type="InterPro" id="IPR008930">
    <property type="entry name" value="Terpenoid_cyclase/PrenylTrfase"/>
</dbReference>
<comment type="caution">
    <text evidence="1">The sequence shown here is derived from an EMBL/GenBank/DDBJ whole genome shotgun (WGS) entry which is preliminary data.</text>
</comment>
<accession>A0A154IIL6</accession>
<sequence>MIQSDTVIEWLLDSDPSIRWQVMRDLLDAPEREWVTERAKVETEGWGARLLSCQDEDGQWAGGAFLPAGFDPHEWKERGQPWTATTFSLSQLREFGLDPACGCARRTVKLIGASARWEEGGQPYWEGEVEECINGRTVADGAYFGVDVSPIVDRLACERLDDGGWNCERINGSVRSSFASTINVLEGLLEYERSTGGTHRSREARRTGEEFLLARNLFRRLGTGEPADERFLRLLHPNRWRYDILRALDYFRASASLTGTDPDPRLGEAIDHLRSRRLQDGSWPLDDSPAGRVWFEVDDGQGKPSRWLTLRAMRVLRWWDAQRSVRLDDCNTSP</sequence>
<gene>
    <name evidence="1" type="ORF">A4A59_18775</name>
</gene>
<organism evidence="1">
    <name type="scientific">Rhizobium leguminosarum</name>
    <dbReference type="NCBI Taxonomy" id="384"/>
    <lineage>
        <taxon>Bacteria</taxon>
        <taxon>Pseudomonadati</taxon>
        <taxon>Pseudomonadota</taxon>
        <taxon>Alphaproteobacteria</taxon>
        <taxon>Hyphomicrobiales</taxon>
        <taxon>Rhizobiaceae</taxon>
        <taxon>Rhizobium/Agrobacterium group</taxon>
        <taxon>Rhizobium</taxon>
    </lineage>
</organism>
<dbReference type="Gene3D" id="1.50.10.20">
    <property type="match status" value="1"/>
</dbReference>
<name>A0A154IIL6_RHILE</name>
<reference evidence="1" key="1">
    <citation type="submission" date="2016-03" db="EMBL/GenBank/DDBJ databases">
        <title>Microsymbionts genomes from the relict species Vavilovia formosa.</title>
        <authorList>
            <person name="Chirak E."/>
            <person name="Kimeklis A."/>
            <person name="Kopat V."/>
            <person name="Andronov E."/>
        </authorList>
    </citation>
    <scope>NUCLEOTIDE SEQUENCE [LARGE SCALE GENOMIC DNA]</scope>
    <source>
        <strain evidence="1">Vaf12</strain>
    </source>
</reference>